<organism evidence="1 2">
    <name type="scientific">Juglans regia</name>
    <name type="common">English walnut</name>
    <dbReference type="NCBI Taxonomy" id="51240"/>
    <lineage>
        <taxon>Eukaryota</taxon>
        <taxon>Viridiplantae</taxon>
        <taxon>Streptophyta</taxon>
        <taxon>Embryophyta</taxon>
        <taxon>Tracheophyta</taxon>
        <taxon>Spermatophyta</taxon>
        <taxon>Magnoliopsida</taxon>
        <taxon>eudicotyledons</taxon>
        <taxon>Gunneridae</taxon>
        <taxon>Pentapetalae</taxon>
        <taxon>rosids</taxon>
        <taxon>fabids</taxon>
        <taxon>Fagales</taxon>
        <taxon>Juglandaceae</taxon>
        <taxon>Juglans</taxon>
    </lineage>
</organism>
<dbReference type="EMBL" id="LIHL02000008">
    <property type="protein sequence ID" value="KAF5462146.1"/>
    <property type="molecule type" value="Genomic_DNA"/>
</dbReference>
<proteinExistence type="predicted"/>
<evidence type="ECO:0000313" key="2">
    <source>
        <dbReference type="Proteomes" id="UP000619265"/>
    </source>
</evidence>
<dbReference type="AlphaFoldDB" id="A0A833X748"/>
<reference evidence="1" key="1">
    <citation type="submission" date="2015-10" db="EMBL/GenBank/DDBJ databases">
        <authorList>
            <person name="Martinez-Garcia P.J."/>
            <person name="Crepeau M.W."/>
            <person name="Puiu D."/>
            <person name="Gonzalez-Ibeas D."/>
            <person name="Whalen J."/>
            <person name="Stevens K."/>
            <person name="Paul R."/>
            <person name="Butterfield T."/>
            <person name="Britton M."/>
            <person name="Reagan R."/>
            <person name="Chakraborty S."/>
            <person name="Walawage S.L."/>
            <person name="Vasquez-Gross H.A."/>
            <person name="Cardeno C."/>
            <person name="Famula R."/>
            <person name="Pratt K."/>
            <person name="Kuruganti S."/>
            <person name="Aradhya M.K."/>
            <person name="Leslie C.A."/>
            <person name="Dandekar A.M."/>
            <person name="Salzberg S.L."/>
            <person name="Wegrzyn J.L."/>
            <person name="Langley C.H."/>
            <person name="Neale D.B."/>
        </authorList>
    </citation>
    <scope>NUCLEOTIDE SEQUENCE</scope>
    <source>
        <tissue evidence="1">Leaves</tissue>
    </source>
</reference>
<reference evidence="1" key="2">
    <citation type="submission" date="2020-03" db="EMBL/GenBank/DDBJ databases">
        <title>Walnut 2.0.</title>
        <authorList>
            <person name="Marrano A."/>
            <person name="Britton M."/>
            <person name="Zimin A.V."/>
            <person name="Zaini P.A."/>
            <person name="Workman R."/>
            <person name="Puiu D."/>
            <person name="Bianco L."/>
            <person name="Allen B.J."/>
            <person name="Troggio M."/>
            <person name="Leslie C.A."/>
            <person name="Timp W."/>
            <person name="Dendekar A."/>
            <person name="Salzberg S.L."/>
            <person name="Neale D.B."/>
        </authorList>
    </citation>
    <scope>NUCLEOTIDE SEQUENCE</scope>
    <source>
        <tissue evidence="1">Leaves</tissue>
    </source>
</reference>
<dbReference type="Gramene" id="Jr08_08800_p1">
    <property type="protein sequence ID" value="cds.Jr08_08800_p1"/>
    <property type="gene ID" value="Jr08_08800"/>
</dbReference>
<dbReference type="Proteomes" id="UP000619265">
    <property type="component" value="Unassembled WGS sequence"/>
</dbReference>
<gene>
    <name evidence="1" type="ORF">F2P56_018176</name>
</gene>
<comment type="caution">
    <text evidence="1">The sequence shown here is derived from an EMBL/GenBank/DDBJ whole genome shotgun (WGS) entry which is preliminary data.</text>
</comment>
<name>A0A833X748_JUGRE</name>
<evidence type="ECO:0000313" key="1">
    <source>
        <dbReference type="EMBL" id="KAF5462146.1"/>
    </source>
</evidence>
<sequence length="144" mass="16065">MWKRKLVVFNHLYSANASFLNASTFEIPQLSVEIKTLQFLLFLYRTASLDSSPKRHQMEYSHARDFLFCDFCGTVLSLKSIKYVECPLCKFQRSVKEISGREISYAVTAELSSVIGVKEEGDGSARTAATPSPSLALILTPTSS</sequence>
<protein>
    <submittedName>
        <fullName evidence="1">Uncharacterized protein</fullName>
    </submittedName>
</protein>
<accession>A0A833X748</accession>